<dbReference type="GO" id="GO:0008137">
    <property type="term" value="F:NADH dehydrogenase (ubiquinone) activity"/>
    <property type="evidence" value="ECO:0007669"/>
    <property type="project" value="InterPro"/>
</dbReference>
<sequence length="153" mass="16719">MEQDATALVAEHWAVGLFVFAVILLCAFMIGLSSLLGGRSRGPSKALPFESGIIGVGSAHHRFSVKFYLVAMLFVIFDIEAVFLFAWAVSVREVGWAGFWAAALFIIVLLAGLVYDSRVGALDWAPERRPPERRPPKRRSPGRGARPETTSSS</sequence>
<keyword evidence="4 12" id="KW-1003">Cell membrane</keyword>
<comment type="catalytic activity">
    <reaction evidence="12 13">
        <text>a quinone + NADH + 5 H(+)(in) = a quinol + NAD(+) + 4 H(+)(out)</text>
        <dbReference type="Rhea" id="RHEA:57888"/>
        <dbReference type="ChEBI" id="CHEBI:15378"/>
        <dbReference type="ChEBI" id="CHEBI:24646"/>
        <dbReference type="ChEBI" id="CHEBI:57540"/>
        <dbReference type="ChEBI" id="CHEBI:57945"/>
        <dbReference type="ChEBI" id="CHEBI:132124"/>
    </reaction>
</comment>
<evidence type="ECO:0000256" key="13">
    <source>
        <dbReference type="RuleBase" id="RU003639"/>
    </source>
</evidence>
<keyword evidence="16" id="KW-1185">Reference proteome</keyword>
<evidence type="ECO:0000256" key="7">
    <source>
        <dbReference type="ARBA" id="ARBA00022967"/>
    </source>
</evidence>
<evidence type="ECO:0000256" key="8">
    <source>
        <dbReference type="ARBA" id="ARBA00022989"/>
    </source>
</evidence>
<accession>A0A291P2J4</accession>
<dbReference type="Pfam" id="PF00507">
    <property type="entry name" value="Oxidored_q4"/>
    <property type="match status" value="1"/>
</dbReference>
<keyword evidence="8 12" id="KW-1133">Transmembrane helix</keyword>
<dbReference type="InterPro" id="IPR023043">
    <property type="entry name" value="NAD(P)H_OxRDtase_bac/plastid"/>
</dbReference>
<comment type="subcellular location">
    <subcellularLocation>
        <location evidence="12 13">Cell membrane</location>
        <topology evidence="12 13">Multi-pass membrane protein</topology>
    </subcellularLocation>
    <subcellularLocation>
        <location evidence="1">Membrane</location>
        <topology evidence="1">Multi-pass membrane protein</topology>
    </subcellularLocation>
</comment>
<feature type="transmembrane region" description="Helical" evidence="12">
    <location>
        <begin position="94"/>
        <end position="115"/>
    </location>
</feature>
<evidence type="ECO:0000256" key="10">
    <source>
        <dbReference type="ARBA" id="ARBA00023075"/>
    </source>
</evidence>
<evidence type="ECO:0000256" key="6">
    <source>
        <dbReference type="ARBA" id="ARBA00022719"/>
    </source>
</evidence>
<evidence type="ECO:0000256" key="14">
    <source>
        <dbReference type="SAM" id="MobiDB-lite"/>
    </source>
</evidence>
<dbReference type="HAMAP" id="MF_01394">
    <property type="entry name" value="NDH1_NuoA"/>
    <property type="match status" value="1"/>
</dbReference>
<name>A0A291P2J4_9GAMM</name>
<reference evidence="15 16" key="1">
    <citation type="journal article" date="2017" name="Sci. Rep.">
        <title>Revealing the Saline Adaptation Strategies of the Halophilic Bacterium Halomonas beimenensis through High-throughput Omics and Transposon Mutagenesis Approaches.</title>
        <authorList>
            <person name="Chen Y.H."/>
            <person name="Lin S.S."/>
            <person name="Shyu Y.T."/>
        </authorList>
    </citation>
    <scope>NUCLEOTIDE SEQUENCE [LARGE SCALE GENOMIC DNA]</scope>
    <source>
        <strain evidence="15 16">NTU-111</strain>
    </source>
</reference>
<organism evidence="15 16">
    <name type="scientific">Halomonas beimenensis</name>
    <dbReference type="NCBI Taxonomy" id="475662"/>
    <lineage>
        <taxon>Bacteria</taxon>
        <taxon>Pseudomonadati</taxon>
        <taxon>Pseudomonadota</taxon>
        <taxon>Gammaproteobacteria</taxon>
        <taxon>Oceanospirillales</taxon>
        <taxon>Halomonadaceae</taxon>
        <taxon>Halomonas</taxon>
    </lineage>
</organism>
<dbReference type="GO" id="GO:0030964">
    <property type="term" value="C:NADH dehydrogenase complex"/>
    <property type="evidence" value="ECO:0007669"/>
    <property type="project" value="TreeGrafter"/>
</dbReference>
<keyword evidence="7 12" id="KW-1278">Translocase</keyword>
<evidence type="ECO:0000313" key="15">
    <source>
        <dbReference type="EMBL" id="ATJ81107.1"/>
    </source>
</evidence>
<keyword evidence="5 12" id="KW-0812">Transmembrane</keyword>
<evidence type="ECO:0000256" key="4">
    <source>
        <dbReference type="ARBA" id="ARBA00022475"/>
    </source>
</evidence>
<evidence type="ECO:0000256" key="1">
    <source>
        <dbReference type="ARBA" id="ARBA00004141"/>
    </source>
</evidence>
<keyword evidence="3 12" id="KW-0813">Transport</keyword>
<comment type="similarity">
    <text evidence="2 12 13">Belongs to the complex I subunit 3 family.</text>
</comment>
<proteinExistence type="inferred from homology"/>
<dbReference type="Proteomes" id="UP000219993">
    <property type="component" value="Chromosome"/>
</dbReference>
<keyword evidence="9 12" id="KW-0520">NAD</keyword>
<evidence type="ECO:0000256" key="12">
    <source>
        <dbReference type="HAMAP-Rule" id="MF_01394"/>
    </source>
</evidence>
<keyword evidence="6 12" id="KW-0874">Quinone</keyword>
<evidence type="ECO:0000256" key="2">
    <source>
        <dbReference type="ARBA" id="ARBA00008472"/>
    </source>
</evidence>
<dbReference type="PANTHER" id="PTHR11058">
    <property type="entry name" value="NADH-UBIQUINONE OXIDOREDUCTASE CHAIN 3"/>
    <property type="match status" value="1"/>
</dbReference>
<dbReference type="EC" id="7.1.1.-" evidence="12"/>
<dbReference type="RefSeq" id="WP_097787688.1">
    <property type="nucleotide sequence ID" value="NZ_BAAADT010000020.1"/>
</dbReference>
<keyword evidence="10 12" id="KW-0830">Ubiquinone</keyword>
<dbReference type="GO" id="GO:0005886">
    <property type="term" value="C:plasma membrane"/>
    <property type="evidence" value="ECO:0007669"/>
    <property type="project" value="UniProtKB-SubCell"/>
</dbReference>
<feature type="transmembrane region" description="Helical" evidence="12">
    <location>
        <begin position="67"/>
        <end position="88"/>
    </location>
</feature>
<evidence type="ECO:0000256" key="9">
    <source>
        <dbReference type="ARBA" id="ARBA00023027"/>
    </source>
</evidence>
<dbReference type="GO" id="GO:0050136">
    <property type="term" value="F:NADH dehydrogenase (quinone) (non-electrogenic) activity"/>
    <property type="evidence" value="ECO:0007669"/>
    <property type="project" value="UniProtKB-UniRule"/>
</dbReference>
<dbReference type="InterPro" id="IPR038430">
    <property type="entry name" value="NDAH_ubi_oxred_su3_sf"/>
</dbReference>
<dbReference type="AlphaFoldDB" id="A0A291P2J4"/>
<protein>
    <recommendedName>
        <fullName evidence="12">NADH-quinone oxidoreductase subunit A</fullName>
        <ecNumber evidence="12">7.1.1.-</ecNumber>
    </recommendedName>
    <alternativeName>
        <fullName evidence="12">NADH dehydrogenase I subunit A</fullName>
    </alternativeName>
    <alternativeName>
        <fullName evidence="12">NDH-1 subunit A</fullName>
    </alternativeName>
    <alternativeName>
        <fullName evidence="12">NUO1</fullName>
    </alternativeName>
</protein>
<evidence type="ECO:0000256" key="11">
    <source>
        <dbReference type="ARBA" id="ARBA00023136"/>
    </source>
</evidence>
<dbReference type="Gene3D" id="1.20.58.1610">
    <property type="entry name" value="NADH:ubiquinone/plastoquinone oxidoreductase, chain 3"/>
    <property type="match status" value="1"/>
</dbReference>
<dbReference type="PANTHER" id="PTHR11058:SF21">
    <property type="entry name" value="NADH-QUINONE OXIDOREDUCTASE SUBUNIT A"/>
    <property type="match status" value="1"/>
</dbReference>
<keyword evidence="11 12" id="KW-0472">Membrane</keyword>
<feature type="transmembrane region" description="Helical" evidence="12">
    <location>
        <begin position="12"/>
        <end position="36"/>
    </location>
</feature>
<dbReference type="GO" id="GO:0048038">
    <property type="term" value="F:quinone binding"/>
    <property type="evidence" value="ECO:0007669"/>
    <property type="project" value="UniProtKB-KW"/>
</dbReference>
<feature type="region of interest" description="Disordered" evidence="14">
    <location>
        <begin position="126"/>
        <end position="153"/>
    </location>
</feature>
<dbReference type="KEGG" id="hbe:BEI_0120"/>
<comment type="function">
    <text evidence="12">NDH-1 shuttles electrons from NADH, via FMN and iron-sulfur (Fe-S) centers, to quinones in the respiratory chain. The immediate electron acceptor for the enzyme in this species is believed to be ubiquinone. Couples the redox reaction to proton translocation (for every two electrons transferred, four hydrogen ions are translocated across the cytoplasmic membrane), and thus conserves the redox energy in a proton gradient.</text>
</comment>
<gene>
    <name evidence="12 15" type="primary">nuoA</name>
    <name evidence="15" type="ORF">BEI_0120</name>
</gene>
<comment type="subunit">
    <text evidence="12">NDH-1 is composed of 14 different subunits. Subunits NuoA, H, J, K, L, M, N constitute the membrane sector of the complex.</text>
</comment>
<dbReference type="InterPro" id="IPR000440">
    <property type="entry name" value="NADH_UbQ/plastoQ_OxRdtase_su3"/>
</dbReference>
<evidence type="ECO:0000256" key="3">
    <source>
        <dbReference type="ARBA" id="ARBA00022448"/>
    </source>
</evidence>
<dbReference type="EMBL" id="CP021435">
    <property type="protein sequence ID" value="ATJ81107.1"/>
    <property type="molecule type" value="Genomic_DNA"/>
</dbReference>
<dbReference type="OrthoDB" id="9791970at2"/>
<evidence type="ECO:0000313" key="16">
    <source>
        <dbReference type="Proteomes" id="UP000219993"/>
    </source>
</evidence>
<evidence type="ECO:0000256" key="5">
    <source>
        <dbReference type="ARBA" id="ARBA00022692"/>
    </source>
</evidence>